<dbReference type="GO" id="GO:0006457">
    <property type="term" value="P:protein folding"/>
    <property type="evidence" value="ECO:0007669"/>
    <property type="project" value="TreeGrafter"/>
</dbReference>
<dbReference type="AlphaFoldDB" id="A0AAV0TJP4"/>
<evidence type="ECO:0000256" key="3">
    <source>
        <dbReference type="ARBA" id="ARBA00022833"/>
    </source>
</evidence>
<keyword evidence="2 4" id="KW-0863">Zinc-finger</keyword>
<dbReference type="Pfam" id="PF05180">
    <property type="entry name" value="zf-DNL"/>
    <property type="match status" value="1"/>
</dbReference>
<evidence type="ECO:0000256" key="1">
    <source>
        <dbReference type="ARBA" id="ARBA00022723"/>
    </source>
</evidence>
<comment type="caution">
    <text evidence="6">The sequence shown here is derived from an EMBL/GenBank/DDBJ whole genome shotgun (WGS) entry which is preliminary data.</text>
</comment>
<dbReference type="Proteomes" id="UP001162029">
    <property type="component" value="Unassembled WGS sequence"/>
</dbReference>
<accession>A0AAV0TJP4</accession>
<evidence type="ECO:0000313" key="7">
    <source>
        <dbReference type="Proteomes" id="UP001162029"/>
    </source>
</evidence>
<dbReference type="GO" id="GO:0005739">
    <property type="term" value="C:mitochondrion"/>
    <property type="evidence" value="ECO:0007669"/>
    <property type="project" value="TreeGrafter"/>
</dbReference>
<protein>
    <recommendedName>
        <fullName evidence="5">DNL-type domain-containing protein</fullName>
    </recommendedName>
</protein>
<keyword evidence="3" id="KW-0862">Zinc</keyword>
<dbReference type="InterPro" id="IPR007853">
    <property type="entry name" value="Znf_DNL-typ"/>
</dbReference>
<feature type="domain" description="DNL-type" evidence="5">
    <location>
        <begin position="89"/>
        <end position="180"/>
    </location>
</feature>
<dbReference type="PANTHER" id="PTHR20922:SF13">
    <property type="entry name" value="DNL-TYPE ZINC FINGER PROTEIN"/>
    <property type="match status" value="1"/>
</dbReference>
<dbReference type="GO" id="GO:0030150">
    <property type="term" value="P:protein import into mitochondrial matrix"/>
    <property type="evidence" value="ECO:0007669"/>
    <property type="project" value="TreeGrafter"/>
</dbReference>
<dbReference type="GO" id="GO:0051087">
    <property type="term" value="F:protein-folding chaperone binding"/>
    <property type="evidence" value="ECO:0007669"/>
    <property type="project" value="TreeGrafter"/>
</dbReference>
<evidence type="ECO:0000259" key="5">
    <source>
        <dbReference type="PROSITE" id="PS51501"/>
    </source>
</evidence>
<evidence type="ECO:0000313" key="6">
    <source>
        <dbReference type="EMBL" id="CAI5722704.1"/>
    </source>
</evidence>
<gene>
    <name evidence="6" type="ORF">PDE001_LOCUS2742</name>
</gene>
<name>A0AAV0TJP4_9STRA</name>
<reference evidence="6" key="1">
    <citation type="submission" date="2022-12" db="EMBL/GenBank/DDBJ databases">
        <authorList>
            <person name="Webb A."/>
        </authorList>
    </citation>
    <scope>NUCLEOTIDE SEQUENCE</scope>
    <source>
        <strain evidence="6">Pd1</strain>
    </source>
</reference>
<evidence type="ECO:0000256" key="4">
    <source>
        <dbReference type="PROSITE-ProRule" id="PRU00834"/>
    </source>
</evidence>
<evidence type="ECO:0000256" key="2">
    <source>
        <dbReference type="ARBA" id="ARBA00022771"/>
    </source>
</evidence>
<dbReference type="InterPro" id="IPR024158">
    <property type="entry name" value="Mt_import_TIM15"/>
</dbReference>
<sequence length="180" mass="20144">MWWRALVRCSPTLRSSRTASTSLSCQSFRVTLLARLRRTCCDSSQQFQSYSRFFTTQNEDDNDALPSPTTTGDSINAATDYSGAPGVKSLGDKFVMVYTCSVCETRSAKTISKHGYYKGVVLVRCPKCENLHLIADRLGWFEDESTDVESLLQQKAEKVRFVTADNVLELTENDILGNKS</sequence>
<keyword evidence="7" id="KW-1185">Reference proteome</keyword>
<dbReference type="GO" id="GO:0050821">
    <property type="term" value="P:protein stabilization"/>
    <property type="evidence" value="ECO:0007669"/>
    <property type="project" value="TreeGrafter"/>
</dbReference>
<keyword evidence="1" id="KW-0479">Metal-binding</keyword>
<proteinExistence type="predicted"/>
<dbReference type="PROSITE" id="PS51501">
    <property type="entry name" value="ZF_DNL"/>
    <property type="match status" value="1"/>
</dbReference>
<organism evidence="6 7">
    <name type="scientific">Peronospora destructor</name>
    <dbReference type="NCBI Taxonomy" id="86335"/>
    <lineage>
        <taxon>Eukaryota</taxon>
        <taxon>Sar</taxon>
        <taxon>Stramenopiles</taxon>
        <taxon>Oomycota</taxon>
        <taxon>Peronosporomycetes</taxon>
        <taxon>Peronosporales</taxon>
        <taxon>Peronosporaceae</taxon>
        <taxon>Peronospora</taxon>
    </lineage>
</organism>
<dbReference type="PANTHER" id="PTHR20922">
    <property type="entry name" value="DNL-TYPE ZINC FINGER PROTEIN"/>
    <property type="match status" value="1"/>
</dbReference>
<dbReference type="EMBL" id="CANTFM010000477">
    <property type="protein sequence ID" value="CAI5722704.1"/>
    <property type="molecule type" value="Genomic_DNA"/>
</dbReference>
<dbReference type="GO" id="GO:0008270">
    <property type="term" value="F:zinc ion binding"/>
    <property type="evidence" value="ECO:0007669"/>
    <property type="project" value="UniProtKB-KW"/>
</dbReference>